<reference evidence="1" key="1">
    <citation type="journal article" date="2023" name="G3 (Bethesda)">
        <title>Whole genome assemblies of Zophobas morio and Tenebrio molitor.</title>
        <authorList>
            <person name="Kaur S."/>
            <person name="Stinson S.A."/>
            <person name="diCenzo G.C."/>
        </authorList>
    </citation>
    <scope>NUCLEOTIDE SEQUENCE</scope>
    <source>
        <strain evidence="1">QUZm001</strain>
    </source>
</reference>
<evidence type="ECO:0000313" key="2">
    <source>
        <dbReference type="Proteomes" id="UP001168821"/>
    </source>
</evidence>
<keyword evidence="2" id="KW-1185">Reference proteome</keyword>
<dbReference type="AlphaFoldDB" id="A0AA38IHK8"/>
<dbReference type="Proteomes" id="UP001168821">
    <property type="component" value="Unassembled WGS sequence"/>
</dbReference>
<accession>A0AA38IHK8</accession>
<sequence length="150" mass="17971">MLEGKKKEAGKEHHKGRQGYYERLGYAWMEIARKREMGVSMREELCMRDRDIDKQERRASVSKSRYNVDYRKIITKTIPKYLDRESAKEKKIIARFRCGNEERNNKFWVSEGERMCRMCGEGRETIERMMHDCEESKGREEGVTEEGWFG</sequence>
<dbReference type="EMBL" id="JALNTZ010000004">
    <property type="protein sequence ID" value="KAJ3656822.1"/>
    <property type="molecule type" value="Genomic_DNA"/>
</dbReference>
<gene>
    <name evidence="1" type="ORF">Zmor_015867</name>
</gene>
<name>A0AA38IHK8_9CUCU</name>
<protein>
    <submittedName>
        <fullName evidence="1">Uncharacterized protein</fullName>
    </submittedName>
</protein>
<comment type="caution">
    <text evidence="1">The sequence shown here is derived from an EMBL/GenBank/DDBJ whole genome shotgun (WGS) entry which is preliminary data.</text>
</comment>
<proteinExistence type="predicted"/>
<organism evidence="1 2">
    <name type="scientific">Zophobas morio</name>
    <dbReference type="NCBI Taxonomy" id="2755281"/>
    <lineage>
        <taxon>Eukaryota</taxon>
        <taxon>Metazoa</taxon>
        <taxon>Ecdysozoa</taxon>
        <taxon>Arthropoda</taxon>
        <taxon>Hexapoda</taxon>
        <taxon>Insecta</taxon>
        <taxon>Pterygota</taxon>
        <taxon>Neoptera</taxon>
        <taxon>Endopterygota</taxon>
        <taxon>Coleoptera</taxon>
        <taxon>Polyphaga</taxon>
        <taxon>Cucujiformia</taxon>
        <taxon>Tenebrionidae</taxon>
        <taxon>Zophobas</taxon>
    </lineage>
</organism>
<evidence type="ECO:0000313" key="1">
    <source>
        <dbReference type="EMBL" id="KAJ3656822.1"/>
    </source>
</evidence>